<proteinExistence type="predicted"/>
<comment type="caution">
    <text evidence="2">The sequence shown here is derived from an EMBL/GenBank/DDBJ whole genome shotgun (WGS) entry which is preliminary data.</text>
</comment>
<feature type="transmembrane region" description="Helical" evidence="1">
    <location>
        <begin position="171"/>
        <end position="197"/>
    </location>
</feature>
<reference evidence="2" key="1">
    <citation type="submission" date="2021-01" db="EMBL/GenBank/DDBJ databases">
        <title>Whole genome shotgun sequence of Virgisporangium ochraceum NBRC 16418.</title>
        <authorList>
            <person name="Komaki H."/>
            <person name="Tamura T."/>
        </authorList>
    </citation>
    <scope>NUCLEOTIDE SEQUENCE</scope>
    <source>
        <strain evidence="2">NBRC 16418</strain>
    </source>
</reference>
<name>A0A8J4ECM8_9ACTN</name>
<dbReference type="EMBL" id="BOPH01000082">
    <property type="protein sequence ID" value="GIJ70660.1"/>
    <property type="molecule type" value="Genomic_DNA"/>
</dbReference>
<evidence type="ECO:0000256" key="1">
    <source>
        <dbReference type="SAM" id="Phobius"/>
    </source>
</evidence>
<keyword evidence="3" id="KW-1185">Reference proteome</keyword>
<evidence type="ECO:0000313" key="2">
    <source>
        <dbReference type="EMBL" id="GIJ70660.1"/>
    </source>
</evidence>
<organism evidence="2 3">
    <name type="scientific">Virgisporangium ochraceum</name>
    <dbReference type="NCBI Taxonomy" id="65505"/>
    <lineage>
        <taxon>Bacteria</taxon>
        <taxon>Bacillati</taxon>
        <taxon>Actinomycetota</taxon>
        <taxon>Actinomycetes</taxon>
        <taxon>Micromonosporales</taxon>
        <taxon>Micromonosporaceae</taxon>
        <taxon>Virgisporangium</taxon>
    </lineage>
</organism>
<keyword evidence="1" id="KW-0472">Membrane</keyword>
<gene>
    <name evidence="2" type="ORF">Voc01_055770</name>
</gene>
<accession>A0A8J4ECM8</accession>
<sequence>MADTGVDTLPPDIDPAARSSIGTYLDELARGLPGSRRARNAILAEVGDGLADTVETHRARGATPDEAARAAVAEFGSPRALAAHFATELAGATAHRVGLALICTGPVVGLVWLAAFIARGDGLDWRSDLGALLSSIPTYAVVLALVMPAAFLATAGGGVSARRLPIGPRLAAAAASVAAIGCVAGDATLITGVLVSTVRTADASWLAVAAVLVSGVRLTLAGFAARRCATLRAAAA</sequence>
<dbReference type="AlphaFoldDB" id="A0A8J4ECM8"/>
<dbReference type="NCBIfam" id="NF038403">
    <property type="entry name" value="perm_prefix_1"/>
    <property type="match status" value="1"/>
</dbReference>
<dbReference type="Proteomes" id="UP000635606">
    <property type="component" value="Unassembled WGS sequence"/>
</dbReference>
<evidence type="ECO:0000313" key="3">
    <source>
        <dbReference type="Proteomes" id="UP000635606"/>
    </source>
</evidence>
<dbReference type="InterPro" id="IPR047928">
    <property type="entry name" value="Perm_prefix_1"/>
</dbReference>
<protein>
    <submittedName>
        <fullName evidence="2">Uncharacterized protein</fullName>
    </submittedName>
</protein>
<feature type="transmembrane region" description="Helical" evidence="1">
    <location>
        <begin position="138"/>
        <end position="159"/>
    </location>
</feature>
<dbReference type="RefSeq" id="WP_203930558.1">
    <property type="nucleotide sequence ID" value="NZ_BOPH01000082.1"/>
</dbReference>
<feature type="transmembrane region" description="Helical" evidence="1">
    <location>
        <begin position="203"/>
        <end position="225"/>
    </location>
</feature>
<keyword evidence="1" id="KW-1133">Transmembrane helix</keyword>
<keyword evidence="1" id="KW-0812">Transmembrane</keyword>
<dbReference type="Pfam" id="PF22564">
    <property type="entry name" value="HAAS"/>
    <property type="match status" value="1"/>
</dbReference>
<feature type="transmembrane region" description="Helical" evidence="1">
    <location>
        <begin position="97"/>
        <end position="118"/>
    </location>
</feature>